<organism evidence="3 4">
    <name type="scientific">Haloplanus aerogenes</name>
    <dbReference type="NCBI Taxonomy" id="660522"/>
    <lineage>
        <taxon>Archaea</taxon>
        <taxon>Methanobacteriati</taxon>
        <taxon>Methanobacteriota</taxon>
        <taxon>Stenosarchaea group</taxon>
        <taxon>Halobacteria</taxon>
        <taxon>Halobacteriales</taxon>
        <taxon>Haloferacaceae</taxon>
        <taxon>Haloplanus</taxon>
    </lineage>
</organism>
<dbReference type="KEGG" id="haer:DU502_09875"/>
<reference evidence="3" key="3">
    <citation type="submission" date="2018-10" db="EMBL/GenBank/DDBJ databases">
        <authorList>
            <person name="Whitman W."/>
            <person name="Huntemann M."/>
            <person name="Clum A."/>
            <person name="Pillay M."/>
            <person name="Palaniappan K."/>
            <person name="Varghese N."/>
            <person name="Mikhailova N."/>
            <person name="Stamatis D."/>
            <person name="Reddy T."/>
            <person name="Daum C."/>
            <person name="Shapiro N."/>
            <person name="Ivanova N."/>
            <person name="Kyrpides N."/>
            <person name="Woyke T."/>
        </authorList>
    </citation>
    <scope>NUCLEOTIDE SEQUENCE</scope>
    <source>
        <strain evidence="3">CGMCC 1.10124</strain>
    </source>
</reference>
<evidence type="ECO:0000313" key="4">
    <source>
        <dbReference type="Proteomes" id="UP000277326"/>
    </source>
</evidence>
<dbReference type="AlphaFoldDB" id="A0A3M0E013"/>
<dbReference type="EMBL" id="CP034145">
    <property type="protein sequence ID" value="AZH25667.1"/>
    <property type="molecule type" value="Genomic_DNA"/>
</dbReference>
<feature type="compositionally biased region" description="Basic and acidic residues" evidence="1">
    <location>
        <begin position="697"/>
        <end position="710"/>
    </location>
</feature>
<evidence type="ECO:0000313" key="2">
    <source>
        <dbReference type="EMBL" id="AZH25667.1"/>
    </source>
</evidence>
<dbReference type="Proteomes" id="UP000282007">
    <property type="component" value="Chromosome"/>
</dbReference>
<evidence type="ECO:0000256" key="1">
    <source>
        <dbReference type="SAM" id="MobiDB-lite"/>
    </source>
</evidence>
<dbReference type="InterPro" id="IPR027417">
    <property type="entry name" value="P-loop_NTPase"/>
</dbReference>
<feature type="region of interest" description="Disordered" evidence="1">
    <location>
        <begin position="697"/>
        <end position="781"/>
    </location>
</feature>
<proteinExistence type="predicted"/>
<dbReference type="SUPFAM" id="SSF52540">
    <property type="entry name" value="P-loop containing nucleoside triphosphate hydrolases"/>
    <property type="match status" value="1"/>
</dbReference>
<protein>
    <submittedName>
        <fullName evidence="2">DUF499 domain-containing protein</fullName>
    </submittedName>
    <submittedName>
        <fullName evidence="3">Uncharacterized protein DUF499</fullName>
    </submittedName>
</protein>
<reference evidence="3 4" key="1">
    <citation type="journal article" date="2015" name="Stand. Genomic Sci.">
        <title>Genomic Encyclopedia of Bacterial and Archaeal Type Strains, Phase III: the genomes of soil and plant-associated and newly described type strains.</title>
        <authorList>
            <person name="Whitman W.B."/>
            <person name="Woyke T."/>
            <person name="Klenk H.P."/>
            <person name="Zhou Y."/>
            <person name="Lilburn T.G."/>
            <person name="Beck B.J."/>
            <person name="De Vos P."/>
            <person name="Vandamme P."/>
            <person name="Eisen J.A."/>
            <person name="Garrity G."/>
            <person name="Hugenholtz P."/>
            <person name="Kyrpides N.C."/>
        </authorList>
    </citation>
    <scope>NUCLEOTIDE SEQUENCE [LARGE SCALE GENOMIC DNA]</scope>
    <source>
        <strain evidence="3 4">CGMCC 1.10124</strain>
    </source>
</reference>
<evidence type="ECO:0000313" key="5">
    <source>
        <dbReference type="Proteomes" id="UP000282007"/>
    </source>
</evidence>
<accession>A0A3M0E013</accession>
<evidence type="ECO:0000313" key="3">
    <source>
        <dbReference type="EMBL" id="RMB25396.1"/>
    </source>
</evidence>
<dbReference type="Proteomes" id="UP000277326">
    <property type="component" value="Unassembled WGS sequence"/>
</dbReference>
<dbReference type="GeneID" id="38471595"/>
<gene>
    <name evidence="3" type="ORF">ATH50_0485</name>
    <name evidence="2" type="ORF">DU502_09875</name>
</gene>
<dbReference type="EMBL" id="REFS01000001">
    <property type="protein sequence ID" value="RMB25396.1"/>
    <property type="molecule type" value="Genomic_DNA"/>
</dbReference>
<name>A0A3M0E013_9EURY</name>
<dbReference type="OrthoDB" id="25002at2157"/>
<feature type="compositionally biased region" description="Basic and acidic residues" evidence="1">
    <location>
        <begin position="740"/>
        <end position="749"/>
    </location>
</feature>
<feature type="compositionally biased region" description="Acidic residues" evidence="1">
    <location>
        <begin position="711"/>
        <end position="720"/>
    </location>
</feature>
<dbReference type="RefSeq" id="WP_121919202.1">
    <property type="nucleotide sequence ID" value="NZ_CP034145.1"/>
</dbReference>
<reference evidence="2 5" key="2">
    <citation type="submission" date="2018-07" db="EMBL/GenBank/DDBJ databases">
        <title>Genome sequences of Haloplanus aerogenes JCM 16430T.</title>
        <authorList>
            <person name="Kim Y.B."/>
            <person name="Roh S.W."/>
        </authorList>
    </citation>
    <scope>NUCLEOTIDE SEQUENCE [LARGE SCALE GENOMIC DNA]</scope>
    <source>
        <strain evidence="2 5">JCM 16430</strain>
    </source>
</reference>
<sequence length="833" mass="95044">MQISELLTPRAEVLEGRFQGVLQAHKVTGDDERLENDPNRLLAATYPSNALRNVFDRVADKIDGRDSQGGIMLTGPYGSGKSHGLLVLYHMFNHPTVAQSWADEWDIPIDLPSDSDAAIISTSETDADLIWEPIYRSAGREDVLEEIDRYPTTDHVEKLVEDGTFGVFFDEIESWWESFSEDADRDLLERNRFFLQNLLEVANDPNENLFAFITLLDRSDRLKEILDRTNPHAEDLNATGDRERIIIHRLFEGTPDDIDESAVRSVVERYVDSYEYPIEIDEPKRYENRMVETYPFHPALLDLLDSIYEAARERQNVRGVMNVLADTVRQVHDETDLVVTSDVNPRAFRGINRTLFDRFTSDKAELGETENGVDLLQVILLYTLDDRSQMASTTQCLLGTFKPDETTVDRLHMTLEGLYGTAHYLDKQDGSYFITEDPKLTALITREQERILEENRDQAIGKLVDVVRDEVFDGEVYVYGYDDVPDEKQQTFVVTLENISNGTLTSELSEFFEERRYQNTVQFITPKQRVLEDDDIVSKAARVFGAENLRGKVDDDQGELEPLIRDEYRQLRKELEDRYGKWVKWSGTSDGELRMRRITVDPDIEAVKERIGRDTTYVGEEIVGRVKENEGGIRVGSLLNDFLQFRRLPVLLDEGVFYSAVSELQRKGDIVLEGNRANFYVGDLGQYPSEIEDEMTIRHPDNLPDSVFREETDDEDETGGDDSGGGITDWGSDRDDEGGEEKSDERGETGPDEPDEPDRVTETVEVSLEGNSPRVLRSTAESRINETRDTVKHVRLSYDVDDLSKSELIEFVEGLPDGEKIEATVVIERDADE</sequence>
<keyword evidence="5" id="KW-1185">Reference proteome</keyword>